<dbReference type="GeneID" id="28800912"/>
<keyword evidence="2" id="KW-1185">Reference proteome</keyword>
<organism evidence="1 2">
    <name type="scientific">Gordonia phage Gsput1</name>
    <dbReference type="NCBI Taxonomy" id="1622193"/>
    <lineage>
        <taxon>Viruses</taxon>
        <taxon>Duplodnaviria</taxon>
        <taxon>Heunggongvirae</taxon>
        <taxon>Uroviricota</taxon>
        <taxon>Caudoviricetes</taxon>
        <taxon>Ruthgordonvirinae</taxon>
        <taxon>Gesputvirus</taxon>
        <taxon>Gesputvirus gsput1</taxon>
    </lineage>
</organism>
<name>A0A0E3T667_9CAUD</name>
<reference evidence="1 2" key="1">
    <citation type="journal article" date="2015" name="Sci. Rep.">
        <title>Bacteriophages of wastewater foaming-associated filamentous Gordonia reduce host levels in raw activated sludge.</title>
        <authorList>
            <person name="Liu M."/>
            <person name="Gill J.J."/>
            <person name="Young R."/>
            <person name="Summer E.J."/>
        </authorList>
    </citation>
    <scope>NUCLEOTIDE SEQUENCE [LARGE SCALE GENOMIC DNA]</scope>
</reference>
<dbReference type="EMBL" id="KP790011">
    <property type="protein sequence ID" value="AKC03026.1"/>
    <property type="molecule type" value="Genomic_DNA"/>
</dbReference>
<protein>
    <submittedName>
        <fullName evidence="1">Uncharacterized protein</fullName>
    </submittedName>
</protein>
<evidence type="ECO:0000313" key="2">
    <source>
        <dbReference type="Proteomes" id="UP000033018"/>
    </source>
</evidence>
<gene>
    <name evidence="1" type="ORF">Gsput1_1</name>
</gene>
<dbReference type="RefSeq" id="YP_009275687.1">
    <property type="nucleotide sequence ID" value="NC_030932.1"/>
</dbReference>
<dbReference type="Proteomes" id="UP000033018">
    <property type="component" value="Segment"/>
</dbReference>
<sequence>MASAWSVGGHGVVDGRAFAVAGHGVVDGRAFAVAGPHGGVAEEAAYGVQVGG</sequence>
<evidence type="ECO:0000313" key="1">
    <source>
        <dbReference type="EMBL" id="AKC03026.1"/>
    </source>
</evidence>
<dbReference type="KEGG" id="vg:28800912"/>
<accession>A0A0E3T667</accession>
<proteinExistence type="predicted"/>